<gene>
    <name evidence="10" type="primary">hsdM</name>
    <name evidence="10" type="ORF">B840_03015</name>
</gene>
<dbReference type="Proteomes" id="UP000031928">
    <property type="component" value="Chromosome"/>
</dbReference>
<name>A0A0B6TPP9_9CORY</name>
<dbReference type="Pfam" id="PF02384">
    <property type="entry name" value="N6_Mtase"/>
    <property type="match status" value="1"/>
</dbReference>
<dbReference type="GO" id="GO:0032259">
    <property type="term" value="P:methylation"/>
    <property type="evidence" value="ECO:0007669"/>
    <property type="project" value="UniProtKB-KW"/>
</dbReference>
<dbReference type="GO" id="GO:0009307">
    <property type="term" value="P:DNA restriction-modification system"/>
    <property type="evidence" value="ECO:0007669"/>
    <property type="project" value="UniProtKB-KW"/>
</dbReference>
<dbReference type="NCBIfam" id="TIGR00497">
    <property type="entry name" value="hsdM"/>
    <property type="match status" value="1"/>
</dbReference>
<dbReference type="Gene3D" id="1.20.1260.30">
    <property type="match status" value="1"/>
</dbReference>
<dbReference type="InterPro" id="IPR003356">
    <property type="entry name" value="DNA_methylase_A-5"/>
</dbReference>
<dbReference type="PRINTS" id="PR00507">
    <property type="entry name" value="N12N6MTFRASE"/>
</dbReference>
<dbReference type="PANTHER" id="PTHR42933:SF1">
    <property type="entry name" value="SITE-SPECIFIC DNA-METHYLTRANSFERASE (ADENINE-SPECIFIC)"/>
    <property type="match status" value="1"/>
</dbReference>
<comment type="catalytic activity">
    <reaction evidence="7">
        <text>a 2'-deoxyadenosine in DNA + S-adenosyl-L-methionine = an N(6)-methyl-2'-deoxyadenosine in DNA + S-adenosyl-L-homocysteine + H(+)</text>
        <dbReference type="Rhea" id="RHEA:15197"/>
        <dbReference type="Rhea" id="RHEA-COMP:12418"/>
        <dbReference type="Rhea" id="RHEA-COMP:12419"/>
        <dbReference type="ChEBI" id="CHEBI:15378"/>
        <dbReference type="ChEBI" id="CHEBI:57856"/>
        <dbReference type="ChEBI" id="CHEBI:59789"/>
        <dbReference type="ChEBI" id="CHEBI:90615"/>
        <dbReference type="ChEBI" id="CHEBI:90616"/>
        <dbReference type="EC" id="2.1.1.72"/>
    </reaction>
</comment>
<keyword evidence="6" id="KW-0680">Restriction system</keyword>
<sequence>MSPTTVADQTTALHKQLETIADEVRGQVDGWDLKGYVLGILFYRYISERITDYINDNQAQAGETGFDYVTMDDDAAEFAREPLVQELGYFIPPSKLFENLVDYDRPKDEQNPNLNVDLANIFAGIEASTVGTGSEEDFEGLFSDIDTNSPKLGRDTTDRVASLRGLMKNISKLDLGRFGESEIDQFGDIYEYLMGMFASDAGRSGGEYFTPPEVSNVVARLTMIGRDTVERVYDPACGSGSLLLKFAKLADNKDVSYFGQELNLTTYNLARMNMILHGIGYERFDIYNGNTLTKPYHWDEQPFDAIVSNPPYSTSWPGNSDPVLINDPRFSPAGELAPRANSDLAFVMHILHWLKDTGAAAIVSYPGVLHRINSKGEIAIRTYLIDSGVVDAVIQLPPNLFYGVTIRTAILVLKKSKPDNTVVFVDASDRCEKVGAKNRLSKANQDSIVKAVVNRADVDHFVRVVDNEEIIANDYNLSVSTYVKREDTREALDIDAVNAELADLEIVQADLRERINAFIQGEEATINE</sequence>
<dbReference type="InterPro" id="IPR038333">
    <property type="entry name" value="T1MK-like_N_sf"/>
</dbReference>
<feature type="domain" description="DNA methylase adenine-specific" evidence="8">
    <location>
        <begin position="182"/>
        <end position="490"/>
    </location>
</feature>
<dbReference type="Gene3D" id="3.40.50.150">
    <property type="entry name" value="Vaccinia Virus protein VP39"/>
    <property type="match status" value="1"/>
</dbReference>
<dbReference type="PROSITE" id="PS00092">
    <property type="entry name" value="N6_MTASE"/>
    <property type="match status" value="1"/>
</dbReference>
<evidence type="ECO:0000256" key="2">
    <source>
        <dbReference type="ARBA" id="ARBA00011900"/>
    </source>
</evidence>
<dbReference type="SUPFAM" id="SSF53335">
    <property type="entry name" value="S-adenosyl-L-methionine-dependent methyltransferases"/>
    <property type="match status" value="1"/>
</dbReference>
<evidence type="ECO:0000313" key="10">
    <source>
        <dbReference type="EMBL" id="AJK68229.1"/>
    </source>
</evidence>
<organism evidence="10 11">
    <name type="scientific">Corynebacterium marinum DSM 44953</name>
    <dbReference type="NCBI Taxonomy" id="1224162"/>
    <lineage>
        <taxon>Bacteria</taxon>
        <taxon>Bacillati</taxon>
        <taxon>Actinomycetota</taxon>
        <taxon>Actinomycetes</taxon>
        <taxon>Mycobacteriales</taxon>
        <taxon>Corynebacteriaceae</taxon>
        <taxon>Corynebacterium</taxon>
    </lineage>
</organism>
<dbReference type="InterPro" id="IPR004546">
    <property type="entry name" value="Restrct_endonuc_T1M"/>
</dbReference>
<dbReference type="GO" id="GO:0003677">
    <property type="term" value="F:DNA binding"/>
    <property type="evidence" value="ECO:0007669"/>
    <property type="project" value="InterPro"/>
</dbReference>
<evidence type="ECO:0000259" key="8">
    <source>
        <dbReference type="Pfam" id="PF02384"/>
    </source>
</evidence>
<dbReference type="HOGENOM" id="CLU_013049_0_1_11"/>
<comment type="similarity">
    <text evidence="1">Belongs to the N(4)/N(6)-methyltransferase family.</text>
</comment>
<dbReference type="PANTHER" id="PTHR42933">
    <property type="entry name" value="SLR6095 PROTEIN"/>
    <property type="match status" value="1"/>
</dbReference>
<dbReference type="RefSeq" id="WP_042620900.1">
    <property type="nucleotide sequence ID" value="NZ_CP007790.1"/>
</dbReference>
<evidence type="ECO:0000256" key="3">
    <source>
        <dbReference type="ARBA" id="ARBA00022603"/>
    </source>
</evidence>
<evidence type="ECO:0000259" key="9">
    <source>
        <dbReference type="Pfam" id="PF12161"/>
    </source>
</evidence>
<proteinExistence type="inferred from homology"/>
<dbReference type="InterPro" id="IPR022749">
    <property type="entry name" value="D12N6_MeTrfase_N"/>
</dbReference>
<dbReference type="Pfam" id="PF12161">
    <property type="entry name" value="HsdM_N"/>
    <property type="match status" value="1"/>
</dbReference>
<dbReference type="OrthoDB" id="9784823at2"/>
<evidence type="ECO:0000256" key="5">
    <source>
        <dbReference type="ARBA" id="ARBA00022691"/>
    </source>
</evidence>
<evidence type="ECO:0000256" key="6">
    <source>
        <dbReference type="ARBA" id="ARBA00022747"/>
    </source>
</evidence>
<keyword evidence="5" id="KW-0949">S-adenosyl-L-methionine</keyword>
<dbReference type="KEGG" id="cmq:B840_03015"/>
<protein>
    <recommendedName>
        <fullName evidence="2">site-specific DNA-methyltransferase (adenine-specific)</fullName>
        <ecNumber evidence="2">2.1.1.72</ecNumber>
    </recommendedName>
</protein>
<feature type="domain" description="N6 adenine-specific DNA methyltransferase N-terminal" evidence="9">
    <location>
        <begin position="13"/>
        <end position="170"/>
    </location>
</feature>
<dbReference type="InterPro" id="IPR051537">
    <property type="entry name" value="DNA_Adenine_Mtase"/>
</dbReference>
<dbReference type="GO" id="GO:0008170">
    <property type="term" value="F:N-methyltransferase activity"/>
    <property type="evidence" value="ECO:0007669"/>
    <property type="project" value="InterPro"/>
</dbReference>
<dbReference type="InterPro" id="IPR002052">
    <property type="entry name" value="DNA_methylase_N6_adenine_CS"/>
</dbReference>
<keyword evidence="11" id="KW-1185">Reference proteome</keyword>
<evidence type="ECO:0000313" key="11">
    <source>
        <dbReference type="Proteomes" id="UP000031928"/>
    </source>
</evidence>
<dbReference type="AlphaFoldDB" id="A0A0B6TPP9"/>
<dbReference type="InterPro" id="IPR029063">
    <property type="entry name" value="SAM-dependent_MTases_sf"/>
</dbReference>
<accession>A0A0B6TPP9</accession>
<evidence type="ECO:0000256" key="1">
    <source>
        <dbReference type="ARBA" id="ARBA00006594"/>
    </source>
</evidence>
<dbReference type="REBASE" id="102364">
    <property type="entry name" value="M.Cma44953ORF3015P"/>
</dbReference>
<keyword evidence="4 10" id="KW-0808">Transferase</keyword>
<dbReference type="GO" id="GO:0009007">
    <property type="term" value="F:site-specific DNA-methyltransferase (adenine-specific) activity"/>
    <property type="evidence" value="ECO:0007669"/>
    <property type="project" value="UniProtKB-EC"/>
</dbReference>
<reference evidence="10 11" key="1">
    <citation type="submission" date="2014-05" db="EMBL/GenBank/DDBJ databases">
        <title>Complete genome sequence of Corynebacterium marinum DSM 44953.</title>
        <authorList>
            <person name="Schaffert L."/>
            <person name="Albersmeier A."/>
            <person name="Kalinowski J."/>
            <person name="Ruckert C."/>
        </authorList>
    </citation>
    <scope>NUCLEOTIDE SEQUENCE [LARGE SCALE GENOMIC DNA]</scope>
    <source>
        <strain evidence="10 11">DSM 44953</strain>
    </source>
</reference>
<keyword evidence="3 10" id="KW-0489">Methyltransferase</keyword>
<dbReference type="EC" id="2.1.1.72" evidence="2"/>
<evidence type="ECO:0000256" key="4">
    <source>
        <dbReference type="ARBA" id="ARBA00022679"/>
    </source>
</evidence>
<dbReference type="CDD" id="cd02440">
    <property type="entry name" value="AdoMet_MTases"/>
    <property type="match status" value="1"/>
</dbReference>
<evidence type="ECO:0000256" key="7">
    <source>
        <dbReference type="ARBA" id="ARBA00047942"/>
    </source>
</evidence>
<dbReference type="STRING" id="1224162.B840_03015"/>
<dbReference type="SMR" id="A0A0B6TPP9"/>
<dbReference type="EMBL" id="CP007790">
    <property type="protein sequence ID" value="AJK68229.1"/>
    <property type="molecule type" value="Genomic_DNA"/>
</dbReference>